<evidence type="ECO:0000259" key="6">
    <source>
        <dbReference type="Pfam" id="PF01965"/>
    </source>
</evidence>
<comment type="catalytic activity">
    <reaction evidence="5">
        <text>methylglyoxal + H2O = (R)-lactate + H(+)</text>
        <dbReference type="Rhea" id="RHEA:27754"/>
        <dbReference type="ChEBI" id="CHEBI:15377"/>
        <dbReference type="ChEBI" id="CHEBI:15378"/>
        <dbReference type="ChEBI" id="CHEBI:16004"/>
        <dbReference type="ChEBI" id="CHEBI:17158"/>
        <dbReference type="EC" id="4.2.1.130"/>
    </reaction>
</comment>
<dbReference type="GO" id="GO:0005737">
    <property type="term" value="C:cytoplasm"/>
    <property type="evidence" value="ECO:0007669"/>
    <property type="project" value="TreeGrafter"/>
</dbReference>
<organism evidence="7">
    <name type="scientific">Cryptococcus bacillisporus CA1280</name>
    <dbReference type="NCBI Taxonomy" id="1296109"/>
    <lineage>
        <taxon>Eukaryota</taxon>
        <taxon>Fungi</taxon>
        <taxon>Dikarya</taxon>
        <taxon>Basidiomycota</taxon>
        <taxon>Agaricomycotina</taxon>
        <taxon>Tremellomycetes</taxon>
        <taxon>Tremellales</taxon>
        <taxon>Cryptococcaceae</taxon>
        <taxon>Cryptococcus</taxon>
        <taxon>Cryptococcus gattii species complex</taxon>
    </lineage>
</organism>
<evidence type="ECO:0000313" key="7">
    <source>
        <dbReference type="EMBL" id="KIR48154.1"/>
    </source>
</evidence>
<dbReference type="InterPro" id="IPR002818">
    <property type="entry name" value="DJ-1/PfpI"/>
</dbReference>
<dbReference type="PANTHER" id="PTHR48094:SF11">
    <property type="entry name" value="GLUTATHIONE-INDEPENDENT GLYOXALASE HSP31-RELATED"/>
    <property type="match status" value="1"/>
</dbReference>
<dbReference type="OrthoDB" id="543156at2759"/>
<dbReference type="EMBL" id="KN847978">
    <property type="protein sequence ID" value="KIR48154.1"/>
    <property type="molecule type" value="Genomic_DNA"/>
</dbReference>
<dbReference type="Pfam" id="PF01965">
    <property type="entry name" value="DJ-1_PfpI"/>
    <property type="match status" value="1"/>
</dbReference>
<dbReference type="InterPro" id="IPR029062">
    <property type="entry name" value="Class_I_gatase-like"/>
</dbReference>
<dbReference type="CDD" id="cd03141">
    <property type="entry name" value="GATase1_Hsp31_like"/>
    <property type="match status" value="1"/>
</dbReference>
<dbReference type="EC" id="4.2.1.130" evidence="1"/>
<keyword evidence="3" id="KW-0456">Lyase</keyword>
<dbReference type="AlphaFoldDB" id="A0A0D0VP78"/>
<protein>
    <recommendedName>
        <fullName evidence="1">D-lactate dehydratase</fullName>
        <ecNumber evidence="1">4.2.1.130</ecNumber>
    </recommendedName>
</protein>
<dbReference type="HOGENOM" id="CLU_070319_2_0_1"/>
<evidence type="ECO:0000256" key="5">
    <source>
        <dbReference type="ARBA" id="ARBA00048082"/>
    </source>
</evidence>
<dbReference type="GO" id="GO:0019172">
    <property type="term" value="F:glyoxalase III activity"/>
    <property type="evidence" value="ECO:0007669"/>
    <property type="project" value="UniProtKB-EC"/>
</dbReference>
<dbReference type="SUPFAM" id="SSF52317">
    <property type="entry name" value="Class I glutamine amidotransferase-like"/>
    <property type="match status" value="1"/>
</dbReference>
<dbReference type="PANTHER" id="PTHR48094">
    <property type="entry name" value="PROTEIN/NUCLEIC ACID DEGLYCASE DJ-1-RELATED"/>
    <property type="match status" value="1"/>
</dbReference>
<sequence length="233" mass="25537">MSQSNKAILFVFTSAEKLLNGAPTGWYLPEAAHPYYVLSPHYRIEAISTKGGPVPVDQHSVENFQDEESQKFLKDPEAQKLVKNTKKVEDVKAADYEAIFVIGGHGPLIDLAKSERFAKLVEDFYVAKKPVSAVCHGPGALILATNPTTKRSIFAGTRATSFSNSEEAQTPYNDFVNILPFSLEDKIKELGGKYEKADQDWGVKVIWDQGVLTGQNPASAGPLAVKLKEILEA</sequence>
<comment type="similarity">
    <text evidence="4">Belongs to the peptidase C56 family. HSP31-like subfamily.</text>
</comment>
<evidence type="ECO:0000256" key="3">
    <source>
        <dbReference type="ARBA" id="ARBA00023239"/>
    </source>
</evidence>
<dbReference type="GO" id="GO:0019243">
    <property type="term" value="P:methylglyoxal catabolic process to D-lactate via S-lactoyl-glutathione"/>
    <property type="evidence" value="ECO:0007669"/>
    <property type="project" value="TreeGrafter"/>
</dbReference>
<gene>
    <name evidence="7" type="ORF">I312_02671</name>
</gene>
<reference evidence="7" key="1">
    <citation type="submission" date="2015-01" db="EMBL/GenBank/DDBJ databases">
        <title>The Genome Sequence of Cryptococcus gattii CA1280.</title>
        <authorList>
            <consortium name="The Broad Institute Genomics Platform"/>
            <person name="Cuomo C."/>
            <person name="Litvintseva A."/>
            <person name="Chen Y."/>
            <person name="Heitman J."/>
            <person name="Sun S."/>
            <person name="Springer D."/>
            <person name="Dromer F."/>
            <person name="Young S."/>
            <person name="Zeng Q."/>
            <person name="Gargeya S."/>
            <person name="Abouelleil A."/>
            <person name="Alvarado L."/>
            <person name="Chapman S.B."/>
            <person name="Gainer-Dewar J."/>
            <person name="Goldberg J."/>
            <person name="Griggs A."/>
            <person name="Gujja S."/>
            <person name="Hansen M."/>
            <person name="Howarth C."/>
            <person name="Imamovic A."/>
            <person name="Larimer J."/>
            <person name="Murphy C."/>
            <person name="Naylor J."/>
            <person name="Pearson M."/>
            <person name="Priest M."/>
            <person name="Roberts A."/>
            <person name="Saif S."/>
            <person name="Shea T."/>
            <person name="Sykes S."/>
            <person name="Wortman J."/>
            <person name="Nusbaum C."/>
            <person name="Birren B."/>
        </authorList>
    </citation>
    <scope>NUCLEOTIDE SEQUENCE [LARGE SCALE GENOMIC DNA]</scope>
    <source>
        <strain evidence="7">CA1280</strain>
    </source>
</reference>
<feature type="domain" description="DJ-1/PfpI" evidence="6">
    <location>
        <begin position="82"/>
        <end position="226"/>
    </location>
</feature>
<evidence type="ECO:0000256" key="1">
    <source>
        <dbReference type="ARBA" id="ARBA00013134"/>
    </source>
</evidence>
<accession>A0A0D0VP78</accession>
<name>A0A0D0VP78_CRYGA</name>
<proteinExistence type="inferred from homology"/>
<evidence type="ECO:0000256" key="2">
    <source>
        <dbReference type="ARBA" id="ARBA00023016"/>
    </source>
</evidence>
<keyword evidence="2" id="KW-0346">Stress response</keyword>
<evidence type="ECO:0000256" key="4">
    <source>
        <dbReference type="ARBA" id="ARBA00038493"/>
    </source>
</evidence>
<dbReference type="Gene3D" id="3.40.50.880">
    <property type="match status" value="1"/>
</dbReference>
<dbReference type="InterPro" id="IPR050325">
    <property type="entry name" value="Prot/Nucl_acid_deglycase"/>
</dbReference>